<sequence length="409" mass="47533">MNDTDIIQKLSVVIEEKKGTDGWTDLALIGKPLMEKGINYKALGYLKLNDFLKEYEEFFEIKKDTTTHKIPVVYVRQRDSKLSSIEGKKIKVQKSPSTSNGRLLDWAWMGDFRQVINSLKNLALKERWYYKTQNPSYPYPILSKYLIYTFYRLSKEKGKVMTSTQFAAFNTGLVNNLYEPIYALFEKNRIPGKQEWHFMDFCISGVGREGKILASNFNPLPDRAHYFSNPTELIYDSNANKPQLNWNHIILDNVSRLPIDFLEENKPNDFLFRDTSNMETVEKKQYYESLAKAIQNDSKKFRAIKNRFSDSLDLALKRVEWNFKTAIPMYYPSNNKMSLLLPLSLLDDDVIDLALVTERTKSGNYLGHTILPLDWAYSNARLITRPDSDWLVADKIEVAANIEDSEENE</sequence>
<dbReference type="Gene3D" id="3.30.420.610">
    <property type="entry name" value="LOTUS domain-like"/>
    <property type="match status" value="1"/>
</dbReference>
<organism evidence="3 4">
    <name type="scientific">Prevotella corporis</name>
    <dbReference type="NCBI Taxonomy" id="28128"/>
    <lineage>
        <taxon>Bacteria</taxon>
        <taxon>Pseudomonadati</taxon>
        <taxon>Bacteroidota</taxon>
        <taxon>Bacteroidia</taxon>
        <taxon>Bacteroidales</taxon>
        <taxon>Prevotellaceae</taxon>
        <taxon>Prevotella</taxon>
    </lineage>
</organism>
<evidence type="ECO:0000259" key="1">
    <source>
        <dbReference type="Pfam" id="PF12872"/>
    </source>
</evidence>
<evidence type="ECO:0000313" key="3">
    <source>
        <dbReference type="EMBL" id="KXA32830.1"/>
    </source>
</evidence>
<accession>A0A133PUK7</accession>
<dbReference type="Pfam" id="PF12872">
    <property type="entry name" value="OST-HTH"/>
    <property type="match status" value="1"/>
</dbReference>
<dbReference type="OrthoDB" id="5493836at2"/>
<reference evidence="4" key="1">
    <citation type="submission" date="2016-01" db="EMBL/GenBank/DDBJ databases">
        <authorList>
            <person name="Mitreva M."/>
            <person name="Pepin K.H."/>
            <person name="Mihindukulasuriya K.A."/>
            <person name="Fulton R."/>
            <person name="Fronick C."/>
            <person name="O'Laughlin M."/>
            <person name="Miner T."/>
            <person name="Herter B."/>
            <person name="Rosa B.A."/>
            <person name="Cordes M."/>
            <person name="Tomlinson C."/>
            <person name="Wollam A."/>
            <person name="Palsikar V.B."/>
            <person name="Mardis E.R."/>
            <person name="Wilson R.K."/>
        </authorList>
    </citation>
    <scope>NUCLEOTIDE SEQUENCE [LARGE SCALE GENOMIC DNA]</scope>
    <source>
        <strain evidence="4">MJR7716</strain>
    </source>
</reference>
<protein>
    <submittedName>
        <fullName evidence="3">Uncharacterized protein</fullName>
    </submittedName>
</protein>
<dbReference type="STRING" id="28128.HMPREF3226_02605"/>
<dbReference type="InterPro" id="IPR041966">
    <property type="entry name" value="LOTUS-like"/>
</dbReference>
<dbReference type="AlphaFoldDB" id="A0A133PUK7"/>
<gene>
    <name evidence="3" type="ORF">HMPREF3226_02605</name>
</gene>
<dbReference type="RefSeq" id="WP_060941330.1">
    <property type="nucleotide sequence ID" value="NZ_KQ957334.1"/>
</dbReference>
<dbReference type="Proteomes" id="UP000070533">
    <property type="component" value="Unassembled WGS sequence"/>
</dbReference>
<evidence type="ECO:0000259" key="2">
    <source>
        <dbReference type="Pfam" id="PF12873"/>
    </source>
</evidence>
<name>A0A133PUK7_9BACT</name>
<comment type="caution">
    <text evidence="3">The sequence shown here is derived from an EMBL/GenBank/DDBJ whole genome shotgun (WGS) entry which is preliminary data.</text>
</comment>
<evidence type="ECO:0000313" key="4">
    <source>
        <dbReference type="Proteomes" id="UP000070533"/>
    </source>
</evidence>
<feature type="domain" description="HTH OST-type" evidence="1">
    <location>
        <begin position="20"/>
        <end position="70"/>
    </location>
</feature>
<dbReference type="PATRIC" id="fig|28128.5.peg.2681"/>
<dbReference type="EMBL" id="LRQG01000245">
    <property type="protein sequence ID" value="KXA32830.1"/>
    <property type="molecule type" value="Genomic_DNA"/>
</dbReference>
<dbReference type="InterPro" id="IPR025605">
    <property type="entry name" value="OST-HTH/LOTUS_dom"/>
</dbReference>
<proteinExistence type="predicted"/>
<dbReference type="InterPro" id="IPR024437">
    <property type="entry name" value="DUF3825"/>
</dbReference>
<keyword evidence="4" id="KW-1185">Reference proteome</keyword>
<feature type="domain" description="DUF3825" evidence="2">
    <location>
        <begin position="119"/>
        <end position="390"/>
    </location>
</feature>
<dbReference type="Pfam" id="PF12873">
    <property type="entry name" value="DUF3825"/>
    <property type="match status" value="1"/>
</dbReference>